<evidence type="ECO:0000313" key="2">
    <source>
        <dbReference type="Proteomes" id="UP000236291"/>
    </source>
</evidence>
<gene>
    <name evidence="1" type="ORF">L195_g049851</name>
</gene>
<reference evidence="1 2" key="1">
    <citation type="journal article" date="2014" name="Am. J. Bot.">
        <title>Genome assembly and annotation for red clover (Trifolium pratense; Fabaceae).</title>
        <authorList>
            <person name="Istvanek J."/>
            <person name="Jaros M."/>
            <person name="Krenek A."/>
            <person name="Repkova J."/>
        </authorList>
    </citation>
    <scope>NUCLEOTIDE SEQUENCE [LARGE SCALE GENOMIC DNA]</scope>
    <source>
        <strain evidence="2">cv. Tatra</strain>
        <tissue evidence="1">Young leaves</tissue>
    </source>
</reference>
<accession>A0A2K3JQR4</accession>
<dbReference type="Proteomes" id="UP000236291">
    <property type="component" value="Unassembled WGS sequence"/>
</dbReference>
<comment type="caution">
    <text evidence="1">The sequence shown here is derived from an EMBL/GenBank/DDBJ whole genome shotgun (WGS) entry which is preliminary data.</text>
</comment>
<reference evidence="1 2" key="2">
    <citation type="journal article" date="2017" name="Front. Plant Sci.">
        <title>Gene Classification and Mining of Molecular Markers Useful in Red Clover (Trifolium pratense) Breeding.</title>
        <authorList>
            <person name="Istvanek J."/>
            <person name="Dluhosova J."/>
            <person name="Dluhos P."/>
            <person name="Patkova L."/>
            <person name="Nedelnik J."/>
            <person name="Repkova J."/>
        </authorList>
    </citation>
    <scope>NUCLEOTIDE SEQUENCE [LARGE SCALE GENOMIC DNA]</scope>
    <source>
        <strain evidence="2">cv. Tatra</strain>
        <tissue evidence="1">Young leaves</tissue>
    </source>
</reference>
<sequence length="120" mass="13342">MHTPNGGVAKNVCGTKEMENGGGGWRCSAVWHCSDEEEGWSVLLYTPFGLISVPYCPFLHFQSFYFTSLKTFKGNGCTLSSTYIKSLQDFGQTQKLGIVALARMDSKLQNQFYDPKANIL</sequence>
<organism evidence="1 2">
    <name type="scientific">Trifolium pratense</name>
    <name type="common">Red clover</name>
    <dbReference type="NCBI Taxonomy" id="57577"/>
    <lineage>
        <taxon>Eukaryota</taxon>
        <taxon>Viridiplantae</taxon>
        <taxon>Streptophyta</taxon>
        <taxon>Embryophyta</taxon>
        <taxon>Tracheophyta</taxon>
        <taxon>Spermatophyta</taxon>
        <taxon>Magnoliopsida</taxon>
        <taxon>eudicotyledons</taxon>
        <taxon>Gunneridae</taxon>
        <taxon>Pentapetalae</taxon>
        <taxon>rosids</taxon>
        <taxon>fabids</taxon>
        <taxon>Fabales</taxon>
        <taxon>Fabaceae</taxon>
        <taxon>Papilionoideae</taxon>
        <taxon>50 kb inversion clade</taxon>
        <taxon>NPAAA clade</taxon>
        <taxon>Hologalegina</taxon>
        <taxon>IRL clade</taxon>
        <taxon>Trifolieae</taxon>
        <taxon>Trifolium</taxon>
    </lineage>
</organism>
<name>A0A2K3JQR4_TRIPR</name>
<protein>
    <submittedName>
        <fullName evidence="1">Uncharacterized protein</fullName>
    </submittedName>
</protein>
<dbReference type="AlphaFoldDB" id="A0A2K3JQR4"/>
<proteinExistence type="predicted"/>
<dbReference type="EMBL" id="ASHM01074401">
    <property type="protein sequence ID" value="PNX56382.1"/>
    <property type="molecule type" value="Genomic_DNA"/>
</dbReference>
<evidence type="ECO:0000313" key="1">
    <source>
        <dbReference type="EMBL" id="PNX56382.1"/>
    </source>
</evidence>